<evidence type="ECO:0000256" key="4">
    <source>
        <dbReference type="ARBA" id="ARBA00022448"/>
    </source>
</evidence>
<keyword evidence="4 11" id="KW-0813">Transport</keyword>
<proteinExistence type="inferred from homology"/>
<dbReference type="Pfam" id="PF00005">
    <property type="entry name" value="ABC_tran"/>
    <property type="match status" value="1"/>
</dbReference>
<evidence type="ECO:0000256" key="7">
    <source>
        <dbReference type="ARBA" id="ARBA00022741"/>
    </source>
</evidence>
<dbReference type="InterPro" id="IPR000515">
    <property type="entry name" value="MetI-like"/>
</dbReference>
<dbReference type="Gene3D" id="1.10.3720.10">
    <property type="entry name" value="MetI-like"/>
    <property type="match status" value="1"/>
</dbReference>
<dbReference type="SUPFAM" id="SSF161098">
    <property type="entry name" value="MetI-like"/>
    <property type="match status" value="1"/>
</dbReference>
<dbReference type="AlphaFoldDB" id="A0AAE2ZKL0"/>
<dbReference type="GO" id="GO:0005886">
    <property type="term" value="C:plasma membrane"/>
    <property type="evidence" value="ECO:0007669"/>
    <property type="project" value="UniProtKB-SubCell"/>
</dbReference>
<keyword evidence="6 11" id="KW-0812">Transmembrane</keyword>
<keyword evidence="10 11" id="KW-0472">Membrane</keyword>
<feature type="transmembrane region" description="Helical" evidence="11">
    <location>
        <begin position="94"/>
        <end position="120"/>
    </location>
</feature>
<dbReference type="PROSITE" id="PS50893">
    <property type="entry name" value="ABC_TRANSPORTER_2"/>
    <property type="match status" value="1"/>
</dbReference>
<dbReference type="Pfam" id="PF00528">
    <property type="entry name" value="BPD_transp_1"/>
    <property type="match status" value="1"/>
</dbReference>
<dbReference type="Gene3D" id="3.40.50.300">
    <property type="entry name" value="P-loop containing nucleotide triphosphate hydrolases"/>
    <property type="match status" value="1"/>
</dbReference>
<accession>A0AAE2ZKL0</accession>
<dbReference type="GO" id="GO:0005524">
    <property type="term" value="F:ATP binding"/>
    <property type="evidence" value="ECO:0007669"/>
    <property type="project" value="UniProtKB-KW"/>
</dbReference>
<dbReference type="InterPro" id="IPR003593">
    <property type="entry name" value="AAA+_ATPase"/>
</dbReference>
<dbReference type="InterPro" id="IPR017871">
    <property type="entry name" value="ABC_transporter-like_CS"/>
</dbReference>
<feature type="domain" description="ABC transmembrane type-1" evidence="13">
    <location>
        <begin position="92"/>
        <end position="281"/>
    </location>
</feature>
<evidence type="ECO:0000256" key="6">
    <source>
        <dbReference type="ARBA" id="ARBA00022692"/>
    </source>
</evidence>
<comment type="similarity">
    <text evidence="3">Belongs to the ABC transporter superfamily.</text>
</comment>
<evidence type="ECO:0000313" key="14">
    <source>
        <dbReference type="EMBL" id="MBW8636357.1"/>
    </source>
</evidence>
<comment type="similarity">
    <text evidence="11">Belongs to the binding-protein-dependent transport system permease family.</text>
</comment>
<reference evidence="14" key="1">
    <citation type="submission" date="2021-08" db="EMBL/GenBank/DDBJ databases">
        <title>Hoeflea bacterium WL0058 sp. nov., isolated from the sediment.</title>
        <authorList>
            <person name="Wang L."/>
            <person name="Zhang D."/>
        </authorList>
    </citation>
    <scope>NUCLEOTIDE SEQUENCE</scope>
    <source>
        <strain evidence="14">WL0058</strain>
    </source>
</reference>
<keyword evidence="15" id="KW-1185">Reference proteome</keyword>
<sequence>MAETTALSSGSKRSVGNRQSNLRLLMNNRLAAGGLVILVAVVLIALAAPILPLADPDVTDPVNRLLPAFSEGHLLGTDELGRDLLSRLIWGTRVSLAVGLSATVIAAFLGSLIGLVAGYAGGRTDAILMRGIDMVMAFPYILLALAIVAVLGPGLLNALYAIAVVNIPFFARNIRGMALGLSRREFVDAARLSGMSHVRILFGEVLPNVLPVIIITMSTTIGWMILETAGLSFLGLGAQPPQADLGSMLGQGRKVLFTNPHVSIIPGLMIFVLVMSINLLGDGVRDVLDPRLKSGSLTRPVARTAVERAVMPGDLTPHRDAILDVRDLRTEFRIGGEIYKAVGGVDLRVGKGECLGVVGESGSGKSVSAMSIMGLAPTPPGRIVGGVALLDGEDLFSASDERIRMLRGLSVSHVFQDPLSTLHPLFTVGNQLVEAIQAHSRMTGSEARKKAEALLRMVRIPNPAERLKAYPHELSGGMRQRVCIAMALANDADVIIADEPTTALDVTVQAQILSLLDRLRKDNDTGILFITHDFGVVSAICDRVAVMYAGKVVETGATEEILSQPAHPYTAKLIQCVPVLGEPERRFGAISGRPPVVNRLPDGCAFAPRCQKATDECRKTEIAMTELSDGRAVRCIHPLSAREAAA</sequence>
<evidence type="ECO:0000259" key="12">
    <source>
        <dbReference type="PROSITE" id="PS50893"/>
    </source>
</evidence>
<feature type="domain" description="ABC transporter" evidence="12">
    <location>
        <begin position="323"/>
        <end position="574"/>
    </location>
</feature>
<protein>
    <submittedName>
        <fullName evidence="14">Dipeptide/oligopeptide/nickel ABC transporter permease/ATP-binding protein</fullName>
    </submittedName>
</protein>
<comment type="subcellular location">
    <subcellularLocation>
        <location evidence="1">Cell inner membrane</location>
        <topology evidence="1">Peripheral membrane protein</topology>
    </subcellularLocation>
    <subcellularLocation>
        <location evidence="2 11">Cell membrane</location>
        <topology evidence="2 11">Multi-pass membrane protein</topology>
    </subcellularLocation>
</comment>
<feature type="transmembrane region" description="Helical" evidence="11">
    <location>
        <begin position="262"/>
        <end position="281"/>
    </location>
</feature>
<evidence type="ECO:0000256" key="8">
    <source>
        <dbReference type="ARBA" id="ARBA00022840"/>
    </source>
</evidence>
<evidence type="ECO:0000313" key="15">
    <source>
        <dbReference type="Proteomes" id="UP001196509"/>
    </source>
</evidence>
<dbReference type="GO" id="GO:0055085">
    <property type="term" value="P:transmembrane transport"/>
    <property type="evidence" value="ECO:0007669"/>
    <property type="project" value="InterPro"/>
</dbReference>
<dbReference type="InterPro" id="IPR025966">
    <property type="entry name" value="OppC_N"/>
</dbReference>
<dbReference type="GO" id="GO:0016887">
    <property type="term" value="F:ATP hydrolysis activity"/>
    <property type="evidence" value="ECO:0007669"/>
    <property type="project" value="InterPro"/>
</dbReference>
<keyword evidence="8" id="KW-0067">ATP-binding</keyword>
<evidence type="ECO:0000256" key="10">
    <source>
        <dbReference type="ARBA" id="ARBA00023136"/>
    </source>
</evidence>
<gene>
    <name evidence="14" type="ORF">K1W69_04075</name>
</gene>
<keyword evidence="5" id="KW-1003">Cell membrane</keyword>
<keyword evidence="7" id="KW-0547">Nucleotide-binding</keyword>
<keyword evidence="9 11" id="KW-1133">Transmembrane helix</keyword>
<dbReference type="SMART" id="SM00382">
    <property type="entry name" value="AAA"/>
    <property type="match status" value="1"/>
</dbReference>
<evidence type="ECO:0000256" key="5">
    <source>
        <dbReference type="ARBA" id="ARBA00022475"/>
    </source>
</evidence>
<dbReference type="CDD" id="cd03257">
    <property type="entry name" value="ABC_NikE_OppD_transporters"/>
    <property type="match status" value="1"/>
</dbReference>
<dbReference type="NCBIfam" id="TIGR01727">
    <property type="entry name" value="oligo_HPY"/>
    <property type="match status" value="1"/>
</dbReference>
<evidence type="ECO:0000256" key="3">
    <source>
        <dbReference type="ARBA" id="ARBA00005417"/>
    </source>
</evidence>
<feature type="transmembrane region" description="Helical" evidence="11">
    <location>
        <begin position="205"/>
        <end position="226"/>
    </location>
</feature>
<feature type="transmembrane region" description="Helical" evidence="11">
    <location>
        <begin position="30"/>
        <end position="51"/>
    </location>
</feature>
<dbReference type="PANTHER" id="PTHR43297">
    <property type="entry name" value="OLIGOPEPTIDE TRANSPORT ATP-BINDING PROTEIN APPD"/>
    <property type="match status" value="1"/>
</dbReference>
<dbReference type="FunFam" id="3.40.50.300:FF:000016">
    <property type="entry name" value="Oligopeptide ABC transporter ATP-binding component"/>
    <property type="match status" value="1"/>
</dbReference>
<dbReference type="PROSITE" id="PS50928">
    <property type="entry name" value="ABC_TM1"/>
    <property type="match status" value="1"/>
</dbReference>
<dbReference type="Proteomes" id="UP001196509">
    <property type="component" value="Unassembled WGS sequence"/>
</dbReference>
<dbReference type="PANTHER" id="PTHR43297:SF2">
    <property type="entry name" value="DIPEPTIDE TRANSPORT ATP-BINDING PROTEIN DPPD"/>
    <property type="match status" value="1"/>
</dbReference>
<name>A0AAE2ZKL0_9HYPH</name>
<dbReference type="InterPro" id="IPR003439">
    <property type="entry name" value="ABC_transporter-like_ATP-bd"/>
</dbReference>
<dbReference type="EMBL" id="JAICBX010000001">
    <property type="protein sequence ID" value="MBW8636357.1"/>
    <property type="molecule type" value="Genomic_DNA"/>
</dbReference>
<dbReference type="Pfam" id="PF08352">
    <property type="entry name" value="oligo_HPY"/>
    <property type="match status" value="1"/>
</dbReference>
<dbReference type="RefSeq" id="WP_220227048.1">
    <property type="nucleotide sequence ID" value="NZ_JAICBX010000001.1"/>
</dbReference>
<dbReference type="CDD" id="cd06261">
    <property type="entry name" value="TM_PBP2"/>
    <property type="match status" value="1"/>
</dbReference>
<comment type="caution">
    <text evidence="14">The sequence shown here is derived from an EMBL/GenBank/DDBJ whole genome shotgun (WGS) entry which is preliminary data.</text>
</comment>
<dbReference type="SUPFAM" id="SSF52540">
    <property type="entry name" value="P-loop containing nucleoside triphosphate hydrolases"/>
    <property type="match status" value="1"/>
</dbReference>
<dbReference type="GO" id="GO:0015833">
    <property type="term" value="P:peptide transport"/>
    <property type="evidence" value="ECO:0007669"/>
    <property type="project" value="InterPro"/>
</dbReference>
<dbReference type="InterPro" id="IPR050388">
    <property type="entry name" value="ABC_Ni/Peptide_Import"/>
</dbReference>
<organism evidence="14 15">
    <name type="scientific">Flavimaribacter sediminis</name>
    <dbReference type="NCBI Taxonomy" id="2865987"/>
    <lineage>
        <taxon>Bacteria</taxon>
        <taxon>Pseudomonadati</taxon>
        <taxon>Pseudomonadota</taxon>
        <taxon>Alphaproteobacteria</taxon>
        <taxon>Hyphomicrobiales</taxon>
        <taxon>Rhizobiaceae</taxon>
        <taxon>Flavimaribacter</taxon>
    </lineage>
</organism>
<dbReference type="InterPro" id="IPR035906">
    <property type="entry name" value="MetI-like_sf"/>
</dbReference>
<dbReference type="InterPro" id="IPR013563">
    <property type="entry name" value="Oligopep_ABC_C"/>
</dbReference>
<evidence type="ECO:0000256" key="1">
    <source>
        <dbReference type="ARBA" id="ARBA00004417"/>
    </source>
</evidence>
<dbReference type="PROSITE" id="PS00211">
    <property type="entry name" value="ABC_TRANSPORTER_1"/>
    <property type="match status" value="1"/>
</dbReference>
<dbReference type="InterPro" id="IPR027417">
    <property type="entry name" value="P-loop_NTPase"/>
</dbReference>
<evidence type="ECO:0000256" key="2">
    <source>
        <dbReference type="ARBA" id="ARBA00004651"/>
    </source>
</evidence>
<feature type="transmembrane region" description="Helical" evidence="11">
    <location>
        <begin position="132"/>
        <end position="152"/>
    </location>
</feature>
<evidence type="ECO:0000256" key="9">
    <source>
        <dbReference type="ARBA" id="ARBA00022989"/>
    </source>
</evidence>
<evidence type="ECO:0000256" key="11">
    <source>
        <dbReference type="RuleBase" id="RU363032"/>
    </source>
</evidence>
<dbReference type="Pfam" id="PF12911">
    <property type="entry name" value="OppC_N"/>
    <property type="match status" value="1"/>
</dbReference>
<evidence type="ECO:0000259" key="13">
    <source>
        <dbReference type="PROSITE" id="PS50928"/>
    </source>
</evidence>